<protein>
    <submittedName>
        <fullName evidence="3">Uncharacterized protein</fullName>
    </submittedName>
</protein>
<evidence type="ECO:0000256" key="1">
    <source>
        <dbReference type="SAM" id="MobiDB-lite"/>
    </source>
</evidence>
<proteinExistence type="predicted"/>
<reference evidence="3" key="1">
    <citation type="submission" date="2022-11" db="UniProtKB">
        <authorList>
            <consortium name="WormBaseParasite"/>
        </authorList>
    </citation>
    <scope>IDENTIFICATION</scope>
</reference>
<feature type="region of interest" description="Disordered" evidence="1">
    <location>
        <begin position="92"/>
        <end position="141"/>
    </location>
</feature>
<sequence>MPLEFWKTLHYLGYRYVRRDIDRFGVPIQTVYGEVLFLLFNTARNLDIVIESCWTKLEKKPAILLHGKMTIGKFSIPTFGSGPVTLKRGAACPTHTKKRRRAVPPGRVWPISANSPLARKDPQARKAHKRENPEGFISAKG</sequence>
<dbReference type="Proteomes" id="UP000887565">
    <property type="component" value="Unplaced"/>
</dbReference>
<name>A0A915KXP6_ROMCU</name>
<organism evidence="2 3">
    <name type="scientific">Romanomermis culicivorax</name>
    <name type="common">Nematode worm</name>
    <dbReference type="NCBI Taxonomy" id="13658"/>
    <lineage>
        <taxon>Eukaryota</taxon>
        <taxon>Metazoa</taxon>
        <taxon>Ecdysozoa</taxon>
        <taxon>Nematoda</taxon>
        <taxon>Enoplea</taxon>
        <taxon>Dorylaimia</taxon>
        <taxon>Mermithida</taxon>
        <taxon>Mermithoidea</taxon>
        <taxon>Mermithidae</taxon>
        <taxon>Romanomermis</taxon>
    </lineage>
</organism>
<evidence type="ECO:0000313" key="2">
    <source>
        <dbReference type="Proteomes" id="UP000887565"/>
    </source>
</evidence>
<keyword evidence="2" id="KW-1185">Reference proteome</keyword>
<evidence type="ECO:0000313" key="3">
    <source>
        <dbReference type="WBParaSite" id="nRc.2.0.1.t43581-RA"/>
    </source>
</evidence>
<accession>A0A915KXP6</accession>
<dbReference type="WBParaSite" id="nRc.2.0.1.t43581-RA">
    <property type="protein sequence ID" value="nRc.2.0.1.t43581-RA"/>
    <property type="gene ID" value="nRc.2.0.1.g43581"/>
</dbReference>
<dbReference type="AlphaFoldDB" id="A0A915KXP6"/>